<dbReference type="Gene3D" id="3.50.4.10">
    <property type="entry name" value="Hepatocyte Growth Factor"/>
    <property type="match status" value="1"/>
</dbReference>
<organism evidence="2 3">
    <name type="scientific">Mytilus coruscus</name>
    <name type="common">Sea mussel</name>
    <dbReference type="NCBI Taxonomy" id="42192"/>
    <lineage>
        <taxon>Eukaryota</taxon>
        <taxon>Metazoa</taxon>
        <taxon>Spiralia</taxon>
        <taxon>Lophotrochozoa</taxon>
        <taxon>Mollusca</taxon>
        <taxon>Bivalvia</taxon>
        <taxon>Autobranchia</taxon>
        <taxon>Pteriomorphia</taxon>
        <taxon>Mytilida</taxon>
        <taxon>Mytiloidea</taxon>
        <taxon>Mytilidae</taxon>
        <taxon>Mytilinae</taxon>
        <taxon>Mytilus</taxon>
    </lineage>
</organism>
<keyword evidence="3" id="KW-1185">Reference proteome</keyword>
<dbReference type="EMBL" id="CACVKT020008141">
    <property type="protein sequence ID" value="CAC5413481.1"/>
    <property type="molecule type" value="Genomic_DNA"/>
</dbReference>
<dbReference type="Proteomes" id="UP000507470">
    <property type="component" value="Unassembled WGS sequence"/>
</dbReference>
<name>A0A6J8E3A7_MYTCO</name>
<accession>A0A6J8E3A7</accession>
<keyword evidence="1" id="KW-1133">Transmembrane helix</keyword>
<keyword evidence="1" id="KW-0472">Membrane</keyword>
<proteinExistence type="predicted"/>
<protein>
    <recommendedName>
        <fullName evidence="4">Apple domain-containing protein</fullName>
    </recommendedName>
</protein>
<evidence type="ECO:0000256" key="1">
    <source>
        <dbReference type="SAM" id="Phobius"/>
    </source>
</evidence>
<dbReference type="SUPFAM" id="SSF57414">
    <property type="entry name" value="Hairpin loop containing domain-like"/>
    <property type="match status" value="1"/>
</dbReference>
<evidence type="ECO:0000313" key="2">
    <source>
        <dbReference type="EMBL" id="CAC5413481.1"/>
    </source>
</evidence>
<feature type="transmembrane region" description="Helical" evidence="1">
    <location>
        <begin position="444"/>
        <end position="464"/>
    </location>
</feature>
<keyword evidence="1" id="KW-0812">Transmembrane</keyword>
<gene>
    <name evidence="2" type="ORF">MCOR_46366</name>
</gene>
<reference evidence="2 3" key="1">
    <citation type="submission" date="2020-06" db="EMBL/GenBank/DDBJ databases">
        <authorList>
            <person name="Li R."/>
            <person name="Bekaert M."/>
        </authorList>
    </citation>
    <scope>NUCLEOTIDE SEQUENCE [LARGE SCALE GENOMIC DNA]</scope>
    <source>
        <strain evidence="3">wild</strain>
    </source>
</reference>
<dbReference type="OrthoDB" id="10358493at2759"/>
<evidence type="ECO:0008006" key="4">
    <source>
        <dbReference type="Google" id="ProtNLM"/>
    </source>
</evidence>
<evidence type="ECO:0000313" key="3">
    <source>
        <dbReference type="Proteomes" id="UP000507470"/>
    </source>
</evidence>
<dbReference type="AlphaFoldDB" id="A0A6J8E3A7"/>
<sequence>MLEICKTHLVSRNNNEKCFIFYFVWVTQTHVVYLEQHTYKEAKESCDRVNGSLCKLTAPVQEKLSDMIITDGFYQPYMEIAFWTNHNGSKALLIEGQEYYSDFPTSGDSEDEFCIYAIYNKNTTLFRWVPTECKSENIKIGDCCYFGVMFHEDTWTATLYLDEVTHETAGKICKKDGGNLVDATKFLNDLISSLFNVPWSDTSVPSFWTQQVVQVDIEKSTFQNDFVQSKENACVYAVIKYDRFQLPEIEFFNGSCNSAKYSFICMRQTNKVSPVRTALTGEGYFLRWKNAMINFPLIEYSGKSYSVDECIDECYRLNNNGYACAAFEYSLHNSTCRFLEYNFKTTAGKYYTPYWDYYLITNIRPIIGGSIVYEDEVLTTSGGSSGSYSHESIASSISGSSILHLDDFLTTSDESSEILNHKSTTSTKQSNETEYNPSFEGKTFRSIVLAIGLVTSLSGIFLILQRILKTPQTHDRSFKEDVMIYMENCLYVDIAKPKEWTGMEYSKADNVPPESFIGIITM</sequence>